<dbReference type="AlphaFoldDB" id="A0AA97I610"/>
<dbReference type="SUPFAM" id="SSF161098">
    <property type="entry name" value="MetI-like"/>
    <property type="match status" value="1"/>
</dbReference>
<dbReference type="KEGG" id="mbet:N8K70_11825"/>
<reference evidence="10 11" key="1">
    <citation type="submission" date="2023-02" db="EMBL/GenBank/DDBJ databases">
        <title>Microbacterium betulae sp. nov., isolated from birch wood.</title>
        <authorList>
            <person name="Pasciak M."/>
            <person name="Pawlik K.J."/>
            <person name="Martynowski D."/>
            <person name="Laczmanski L."/>
            <person name="Ciekot J."/>
            <person name="Szponar B."/>
            <person name="Wojcik-Fatla A."/>
            <person name="Mackiewicz B."/>
            <person name="Farian E."/>
            <person name="Cholewa G."/>
            <person name="Cholewa A."/>
            <person name="Dutkiewicz J."/>
        </authorList>
    </citation>
    <scope>NUCLEOTIDE SEQUENCE [LARGE SCALE GENOMIC DNA]</scope>
    <source>
        <strain evidence="10 11">AB</strain>
    </source>
</reference>
<sequence length="317" mass="34679">MLSVAEESREIAAPGTSRPPAREAGARRRRIGRRAEPYLYIAPTAILIGVLLVVPIATVIGYSLFDNVISDPDPRFVGLAHFADLLVDPRFHTSIRNTLVFTVTSVAAHLVLGLAFALLLDSRLLGRASIAIYRTIYVLPWLFTVAIVAVLWRLLLNPNGVVNHLLSFLGAGQIEWLADPSLALGAVTFVNIWAGYPFFMVSLLAGLQGIPSELYEAARVDGAGPWQRFTAVTLPQLRPIIVSMSLLDLIWTSQQFALIWMTTGGGPVDATELVSTFTYKLAFTRYEFGAASASAVIVLALSMVLAVFYARHQRRKD</sequence>
<evidence type="ECO:0000256" key="3">
    <source>
        <dbReference type="ARBA" id="ARBA00022475"/>
    </source>
</evidence>
<dbReference type="Proteomes" id="UP001305498">
    <property type="component" value="Chromosome"/>
</dbReference>
<accession>A0AA97I610</accession>
<evidence type="ECO:0000256" key="7">
    <source>
        <dbReference type="RuleBase" id="RU363032"/>
    </source>
</evidence>
<dbReference type="PANTHER" id="PTHR30193">
    <property type="entry name" value="ABC TRANSPORTER PERMEASE PROTEIN"/>
    <property type="match status" value="1"/>
</dbReference>
<evidence type="ECO:0000256" key="1">
    <source>
        <dbReference type="ARBA" id="ARBA00004651"/>
    </source>
</evidence>
<keyword evidence="2 7" id="KW-0813">Transport</keyword>
<dbReference type="RefSeq" id="WP_317138540.1">
    <property type="nucleotide sequence ID" value="NZ_CP118157.1"/>
</dbReference>
<feature type="transmembrane region" description="Helical" evidence="7">
    <location>
        <begin position="99"/>
        <end position="120"/>
    </location>
</feature>
<organism evidence="10 11">
    <name type="scientific">Microbacterium betulae</name>
    <dbReference type="NCBI Taxonomy" id="2981139"/>
    <lineage>
        <taxon>Bacteria</taxon>
        <taxon>Bacillati</taxon>
        <taxon>Actinomycetota</taxon>
        <taxon>Actinomycetes</taxon>
        <taxon>Micrococcales</taxon>
        <taxon>Microbacteriaceae</taxon>
        <taxon>Microbacterium</taxon>
    </lineage>
</organism>
<protein>
    <submittedName>
        <fullName evidence="10">Sugar ABC transporter permease</fullName>
    </submittedName>
</protein>
<dbReference type="InterPro" id="IPR051393">
    <property type="entry name" value="ABC_transporter_permease"/>
</dbReference>
<evidence type="ECO:0000313" key="11">
    <source>
        <dbReference type="Proteomes" id="UP001305498"/>
    </source>
</evidence>
<dbReference type="GO" id="GO:0055085">
    <property type="term" value="P:transmembrane transport"/>
    <property type="evidence" value="ECO:0007669"/>
    <property type="project" value="InterPro"/>
</dbReference>
<proteinExistence type="inferred from homology"/>
<evidence type="ECO:0000256" key="4">
    <source>
        <dbReference type="ARBA" id="ARBA00022692"/>
    </source>
</evidence>
<feature type="compositionally biased region" description="Basic and acidic residues" evidence="8">
    <location>
        <begin position="1"/>
        <end position="10"/>
    </location>
</feature>
<name>A0AA97I610_9MICO</name>
<keyword evidence="3" id="KW-1003">Cell membrane</keyword>
<feature type="region of interest" description="Disordered" evidence="8">
    <location>
        <begin position="1"/>
        <end position="28"/>
    </location>
</feature>
<comment type="subcellular location">
    <subcellularLocation>
        <location evidence="1 7">Cell membrane</location>
        <topology evidence="1 7">Multi-pass membrane protein</topology>
    </subcellularLocation>
</comment>
<dbReference type="Pfam" id="PF00528">
    <property type="entry name" value="BPD_transp_1"/>
    <property type="match status" value="1"/>
</dbReference>
<keyword evidence="4 7" id="KW-0812">Transmembrane</keyword>
<feature type="domain" description="ABC transmembrane type-1" evidence="9">
    <location>
        <begin position="95"/>
        <end position="309"/>
    </location>
</feature>
<gene>
    <name evidence="10" type="ORF">N8K70_11825</name>
</gene>
<feature type="transmembrane region" description="Helical" evidence="7">
    <location>
        <begin position="38"/>
        <end position="65"/>
    </location>
</feature>
<keyword evidence="6 7" id="KW-0472">Membrane</keyword>
<feature type="transmembrane region" description="Helical" evidence="7">
    <location>
        <begin position="132"/>
        <end position="155"/>
    </location>
</feature>
<dbReference type="InterPro" id="IPR035906">
    <property type="entry name" value="MetI-like_sf"/>
</dbReference>
<evidence type="ECO:0000313" key="10">
    <source>
        <dbReference type="EMBL" id="WOF22065.1"/>
    </source>
</evidence>
<dbReference type="GO" id="GO:0005886">
    <property type="term" value="C:plasma membrane"/>
    <property type="evidence" value="ECO:0007669"/>
    <property type="project" value="UniProtKB-SubCell"/>
</dbReference>
<feature type="transmembrane region" description="Helical" evidence="7">
    <location>
        <begin position="182"/>
        <end position="205"/>
    </location>
</feature>
<evidence type="ECO:0000256" key="2">
    <source>
        <dbReference type="ARBA" id="ARBA00022448"/>
    </source>
</evidence>
<dbReference type="Gene3D" id="1.10.3720.10">
    <property type="entry name" value="MetI-like"/>
    <property type="match status" value="1"/>
</dbReference>
<comment type="similarity">
    <text evidence="7">Belongs to the binding-protein-dependent transport system permease family.</text>
</comment>
<evidence type="ECO:0000256" key="8">
    <source>
        <dbReference type="SAM" id="MobiDB-lite"/>
    </source>
</evidence>
<feature type="transmembrane region" description="Helical" evidence="7">
    <location>
        <begin position="288"/>
        <end position="310"/>
    </location>
</feature>
<dbReference type="PANTHER" id="PTHR30193:SF37">
    <property type="entry name" value="INNER MEMBRANE ABC TRANSPORTER PERMEASE PROTEIN YCJO"/>
    <property type="match status" value="1"/>
</dbReference>
<dbReference type="PROSITE" id="PS50928">
    <property type="entry name" value="ABC_TM1"/>
    <property type="match status" value="1"/>
</dbReference>
<dbReference type="InterPro" id="IPR000515">
    <property type="entry name" value="MetI-like"/>
</dbReference>
<dbReference type="CDD" id="cd06261">
    <property type="entry name" value="TM_PBP2"/>
    <property type="match status" value="1"/>
</dbReference>
<evidence type="ECO:0000259" key="9">
    <source>
        <dbReference type="PROSITE" id="PS50928"/>
    </source>
</evidence>
<keyword evidence="5 7" id="KW-1133">Transmembrane helix</keyword>
<evidence type="ECO:0000256" key="6">
    <source>
        <dbReference type="ARBA" id="ARBA00023136"/>
    </source>
</evidence>
<evidence type="ECO:0000256" key="5">
    <source>
        <dbReference type="ARBA" id="ARBA00022989"/>
    </source>
</evidence>
<dbReference type="EMBL" id="CP118157">
    <property type="protein sequence ID" value="WOF22065.1"/>
    <property type="molecule type" value="Genomic_DNA"/>
</dbReference>
<keyword evidence="11" id="KW-1185">Reference proteome</keyword>